<protein>
    <submittedName>
        <fullName evidence="1">Uncharacterized protein</fullName>
    </submittedName>
</protein>
<sequence length="36" mass="4231">MKILVKEGTKNSGFFSVGNDFYYKQRVFKRPSNQTD</sequence>
<dbReference type="EMBL" id="AE002160">
    <property type="protein sequence ID" value="AAF38942.1"/>
    <property type="molecule type" value="Genomic_DNA"/>
</dbReference>
<dbReference type="AlphaFoldDB" id="Q9PLP6"/>
<evidence type="ECO:0000313" key="1">
    <source>
        <dbReference type="EMBL" id="AAF38942.1"/>
    </source>
</evidence>
<dbReference type="HOGENOM" id="CLU_3355273_0_0_0"/>
<accession>Q9PLP6</accession>
<organism evidence="1 2">
    <name type="scientific">Chlamydia muridarum (strain MoPn / Nigg)</name>
    <dbReference type="NCBI Taxonomy" id="243161"/>
    <lineage>
        <taxon>Bacteria</taxon>
        <taxon>Pseudomonadati</taxon>
        <taxon>Chlamydiota</taxon>
        <taxon>Chlamydiia</taxon>
        <taxon>Chlamydiales</taxon>
        <taxon>Chlamydiaceae</taxon>
        <taxon>Chlamydia/Chlamydophila group</taxon>
        <taxon>Chlamydia</taxon>
    </lineage>
</organism>
<keyword evidence="2" id="KW-1185">Reference proteome</keyword>
<dbReference type="KEGG" id="cmu:TC_0053"/>
<gene>
    <name evidence="1" type="ordered locus">TC_0053</name>
</gene>
<name>Q9PLP6_CHLMU</name>
<reference evidence="1 2" key="1">
    <citation type="journal article" date="2000" name="Nucleic Acids Res.">
        <title>Genome sequences of Chlamydia trachomatis MoPn and Chlamydia pneumoniae AR39.</title>
        <authorList>
            <person name="Read T.D."/>
            <person name="Brunham R.C."/>
            <person name="Shen C."/>
            <person name="Gill S.R."/>
            <person name="Heidelberg J.F."/>
            <person name="White O."/>
            <person name="Hickey E.K."/>
            <person name="Peterson J.D."/>
            <person name="Utterback T.R."/>
            <person name="Berry K.J."/>
            <person name="Bass S."/>
            <person name="Linher K.D."/>
            <person name="Weidman J.F."/>
            <person name="Khouri H.M."/>
            <person name="Craven B."/>
            <person name="Bowman C."/>
            <person name="Dodson R.J."/>
            <person name="Gwinn M.L."/>
            <person name="Nelson W.C."/>
            <person name="DeBoy R.T."/>
            <person name="Kolonay J.F."/>
            <person name="McClarty G."/>
            <person name="Salzberg S.L."/>
            <person name="Eisen J.A."/>
            <person name="Fraser C.M."/>
        </authorList>
    </citation>
    <scope>NUCLEOTIDE SEQUENCE [LARGE SCALE GENOMIC DNA]</scope>
    <source>
        <strain evidence="2">MoPn / Nigg</strain>
    </source>
</reference>
<proteinExistence type="predicted"/>
<evidence type="ECO:0000313" key="2">
    <source>
        <dbReference type="Proteomes" id="UP000000800"/>
    </source>
</evidence>
<dbReference type="PIR" id="F81745">
    <property type="entry name" value="F81745"/>
</dbReference>
<dbReference type="Proteomes" id="UP000000800">
    <property type="component" value="Chromosome"/>
</dbReference>